<gene>
    <name evidence="14" type="primary">htpX_1</name>
    <name evidence="14" type="ORF">NCTC9073_05857</name>
</gene>
<accession>A0A2X1PH67</accession>
<keyword evidence="10 12" id="KW-0472">Membrane</keyword>
<protein>
    <submittedName>
        <fullName evidence="14">M48B family peptidase</fullName>
        <ecNumber evidence="14">3.4.24.-</ecNumber>
    </submittedName>
</protein>
<keyword evidence="9 11" id="KW-0482">Metalloprotease</keyword>
<keyword evidence="2" id="KW-1003">Cell membrane</keyword>
<dbReference type="InterPro" id="IPR050083">
    <property type="entry name" value="HtpX_protease"/>
</dbReference>
<dbReference type="PANTHER" id="PTHR43221:SF1">
    <property type="entry name" value="PROTEASE HTPX"/>
    <property type="match status" value="1"/>
</dbReference>
<dbReference type="GO" id="GO:0004222">
    <property type="term" value="F:metalloendopeptidase activity"/>
    <property type="evidence" value="ECO:0007669"/>
    <property type="project" value="InterPro"/>
</dbReference>
<dbReference type="Proteomes" id="UP000250780">
    <property type="component" value="Unassembled WGS sequence"/>
</dbReference>
<comment type="similarity">
    <text evidence="11">Belongs to the peptidase M48 family.</text>
</comment>
<feature type="transmembrane region" description="Helical" evidence="12">
    <location>
        <begin position="101"/>
        <end position="125"/>
    </location>
</feature>
<evidence type="ECO:0000259" key="13">
    <source>
        <dbReference type="Pfam" id="PF01435"/>
    </source>
</evidence>
<evidence type="ECO:0000256" key="10">
    <source>
        <dbReference type="ARBA" id="ARBA00023136"/>
    </source>
</evidence>
<dbReference type="EC" id="3.4.24.-" evidence="14"/>
<evidence type="ECO:0000256" key="1">
    <source>
        <dbReference type="ARBA" id="ARBA00004651"/>
    </source>
</evidence>
<dbReference type="PANTHER" id="PTHR43221">
    <property type="entry name" value="PROTEASE HTPX"/>
    <property type="match status" value="1"/>
</dbReference>
<dbReference type="GO" id="GO:0046872">
    <property type="term" value="F:metal ion binding"/>
    <property type="evidence" value="ECO:0007669"/>
    <property type="project" value="UniProtKB-KW"/>
</dbReference>
<dbReference type="GO" id="GO:0006508">
    <property type="term" value="P:proteolysis"/>
    <property type="evidence" value="ECO:0007669"/>
    <property type="project" value="UniProtKB-KW"/>
</dbReference>
<evidence type="ECO:0000256" key="12">
    <source>
        <dbReference type="SAM" id="Phobius"/>
    </source>
</evidence>
<name>A0A2X1PH67_ECOLX</name>
<keyword evidence="5" id="KW-0479">Metal-binding</keyword>
<sequence>MPQVAIYHAPDINAFATGARRDASLVAVSTGLLQNMSPDEAEAVIAHEISHIANGDMVTMTLIQGVVNTFVIFISRILAQLAAGFMGGNRDEGEESNGNPLIYFAVATVLELVFGILASIITMWFSRHREFHADAGSAKLVGREKMICRAAAPENQL</sequence>
<dbReference type="InterPro" id="IPR001915">
    <property type="entry name" value="Peptidase_M48"/>
</dbReference>
<evidence type="ECO:0000256" key="9">
    <source>
        <dbReference type="ARBA" id="ARBA00023049"/>
    </source>
</evidence>
<evidence type="ECO:0000256" key="2">
    <source>
        <dbReference type="ARBA" id="ARBA00022475"/>
    </source>
</evidence>
<dbReference type="CDD" id="cd07335">
    <property type="entry name" value="M48B_HtpX_like"/>
    <property type="match status" value="1"/>
</dbReference>
<comment type="subcellular location">
    <subcellularLocation>
        <location evidence="1">Cell membrane</location>
        <topology evidence="1">Multi-pass membrane protein</topology>
    </subcellularLocation>
</comment>
<reference evidence="14 15" key="1">
    <citation type="submission" date="2018-06" db="EMBL/GenBank/DDBJ databases">
        <authorList>
            <consortium name="Pathogen Informatics"/>
            <person name="Doyle S."/>
        </authorList>
    </citation>
    <scope>NUCLEOTIDE SEQUENCE [LARGE SCALE GENOMIC DNA]</scope>
    <source>
        <strain evidence="14 15">NCTC9073</strain>
    </source>
</reference>
<dbReference type="AlphaFoldDB" id="A0A2X1PH67"/>
<evidence type="ECO:0000313" key="15">
    <source>
        <dbReference type="Proteomes" id="UP000250780"/>
    </source>
</evidence>
<evidence type="ECO:0000313" key="14">
    <source>
        <dbReference type="EMBL" id="SPX19716.1"/>
    </source>
</evidence>
<keyword evidence="8 12" id="KW-1133">Transmembrane helix</keyword>
<evidence type="ECO:0000256" key="5">
    <source>
        <dbReference type="ARBA" id="ARBA00022723"/>
    </source>
</evidence>
<evidence type="ECO:0000256" key="8">
    <source>
        <dbReference type="ARBA" id="ARBA00022989"/>
    </source>
</evidence>
<evidence type="ECO:0000256" key="3">
    <source>
        <dbReference type="ARBA" id="ARBA00022670"/>
    </source>
</evidence>
<keyword evidence="3 11" id="KW-0645">Protease</keyword>
<evidence type="ECO:0000256" key="6">
    <source>
        <dbReference type="ARBA" id="ARBA00022801"/>
    </source>
</evidence>
<comment type="cofactor">
    <cofactor evidence="11">
        <name>Zn(2+)</name>
        <dbReference type="ChEBI" id="CHEBI:29105"/>
    </cofactor>
    <text evidence="11">Binds 1 zinc ion per subunit.</text>
</comment>
<evidence type="ECO:0000256" key="7">
    <source>
        <dbReference type="ARBA" id="ARBA00022833"/>
    </source>
</evidence>
<evidence type="ECO:0000256" key="4">
    <source>
        <dbReference type="ARBA" id="ARBA00022692"/>
    </source>
</evidence>
<organism evidence="14 15">
    <name type="scientific">Escherichia coli</name>
    <dbReference type="NCBI Taxonomy" id="562"/>
    <lineage>
        <taxon>Bacteria</taxon>
        <taxon>Pseudomonadati</taxon>
        <taxon>Pseudomonadota</taxon>
        <taxon>Gammaproteobacteria</taxon>
        <taxon>Enterobacterales</taxon>
        <taxon>Enterobacteriaceae</taxon>
        <taxon>Escherichia</taxon>
    </lineage>
</organism>
<proteinExistence type="inferred from homology"/>
<evidence type="ECO:0000256" key="11">
    <source>
        <dbReference type="RuleBase" id="RU003983"/>
    </source>
</evidence>
<keyword evidence="7 11" id="KW-0862">Zinc</keyword>
<dbReference type="Pfam" id="PF01435">
    <property type="entry name" value="Peptidase_M48"/>
    <property type="match status" value="1"/>
</dbReference>
<dbReference type="Gene3D" id="3.30.2010.10">
    <property type="entry name" value="Metalloproteases ('zincins'), catalytic domain"/>
    <property type="match status" value="1"/>
</dbReference>
<keyword evidence="6 11" id="KW-0378">Hydrolase</keyword>
<keyword evidence="4 12" id="KW-0812">Transmembrane</keyword>
<dbReference type="EMBL" id="UASD01000010">
    <property type="protein sequence ID" value="SPX19716.1"/>
    <property type="molecule type" value="Genomic_DNA"/>
</dbReference>
<dbReference type="NCBIfam" id="NF003965">
    <property type="entry name" value="PRK05457.1"/>
    <property type="match status" value="1"/>
</dbReference>
<feature type="domain" description="Peptidase M48" evidence="13">
    <location>
        <begin position="4"/>
        <end position="151"/>
    </location>
</feature>
<feature type="transmembrane region" description="Helical" evidence="12">
    <location>
        <begin position="66"/>
        <end position="86"/>
    </location>
</feature>
<dbReference type="GO" id="GO:0005886">
    <property type="term" value="C:plasma membrane"/>
    <property type="evidence" value="ECO:0007669"/>
    <property type="project" value="UniProtKB-SubCell"/>
</dbReference>